<dbReference type="SUPFAM" id="SSF69618">
    <property type="entry name" value="HemD-like"/>
    <property type="match status" value="1"/>
</dbReference>
<accession>A0A2W5X1Q1</accession>
<dbReference type="Pfam" id="PF02602">
    <property type="entry name" value="HEM4"/>
    <property type="match status" value="1"/>
</dbReference>
<dbReference type="InterPro" id="IPR036108">
    <property type="entry name" value="4pyrrol_syn_uPrphyn_synt_sf"/>
</dbReference>
<dbReference type="Gene3D" id="3.40.50.10090">
    <property type="match status" value="2"/>
</dbReference>
<dbReference type="Proteomes" id="UP000249393">
    <property type="component" value="Unassembled WGS sequence"/>
</dbReference>
<dbReference type="RefSeq" id="WP_304277374.1">
    <property type="nucleotide sequence ID" value="NZ_QFQZ01000027.1"/>
</dbReference>
<feature type="domain" description="Tetrapyrrole biosynthesis uroporphyrinogen III synthase" evidence="1">
    <location>
        <begin position="18"/>
        <end position="223"/>
    </location>
</feature>
<evidence type="ECO:0000259" key="1">
    <source>
        <dbReference type="Pfam" id="PF02602"/>
    </source>
</evidence>
<dbReference type="EMBL" id="QFQZ01000027">
    <property type="protein sequence ID" value="PZR34414.1"/>
    <property type="molecule type" value="Genomic_DNA"/>
</dbReference>
<evidence type="ECO:0000313" key="2">
    <source>
        <dbReference type="EMBL" id="PZR34414.1"/>
    </source>
</evidence>
<evidence type="ECO:0000313" key="3">
    <source>
        <dbReference type="Proteomes" id="UP000249393"/>
    </source>
</evidence>
<dbReference type="GO" id="GO:0033014">
    <property type="term" value="P:tetrapyrrole biosynthetic process"/>
    <property type="evidence" value="ECO:0007669"/>
    <property type="project" value="InterPro"/>
</dbReference>
<dbReference type="AlphaFoldDB" id="A0A2W5X1Q1"/>
<dbReference type="GO" id="GO:0004852">
    <property type="term" value="F:uroporphyrinogen-III synthase activity"/>
    <property type="evidence" value="ECO:0007669"/>
    <property type="project" value="InterPro"/>
</dbReference>
<comment type="caution">
    <text evidence="2">The sequence shown here is derived from an EMBL/GenBank/DDBJ whole genome shotgun (WGS) entry which is preliminary data.</text>
</comment>
<gene>
    <name evidence="2" type="ORF">DI526_10425</name>
</gene>
<proteinExistence type="predicted"/>
<organism evidence="2 3">
    <name type="scientific">Caulobacter segnis</name>
    <dbReference type="NCBI Taxonomy" id="88688"/>
    <lineage>
        <taxon>Bacteria</taxon>
        <taxon>Pseudomonadati</taxon>
        <taxon>Pseudomonadota</taxon>
        <taxon>Alphaproteobacteria</taxon>
        <taxon>Caulobacterales</taxon>
        <taxon>Caulobacteraceae</taxon>
        <taxon>Caulobacter</taxon>
    </lineage>
</organism>
<dbReference type="InterPro" id="IPR003754">
    <property type="entry name" value="4pyrrol_synth_uPrphyn_synth"/>
</dbReference>
<sequence>MGQGAPVWITRARPGAEATAAKVAALGFLPIVDPLLEIAPIAAPIELSGVTALAFTSVNGVRAFSALSEARDLPVFTVGRATAAAAGEAGFGRVADANGDVTDLANLILATRPACVLWAGAREPAGDLVGVLNGAGVAARGVAVYETVARAPSEATLALLAQPLTVLLHSPRAARQLADIASRRPVRALRALCLSPAVAAGLPPLESPSSVACAPRPDETALLALLTA</sequence>
<name>A0A2W5X1Q1_9CAUL</name>
<reference evidence="2 3" key="1">
    <citation type="submission" date="2017-08" db="EMBL/GenBank/DDBJ databases">
        <title>Infants hospitalized years apart are colonized by the same room-sourced microbial strains.</title>
        <authorList>
            <person name="Brooks B."/>
            <person name="Olm M.R."/>
            <person name="Firek B.A."/>
            <person name="Baker R."/>
            <person name="Thomas B.C."/>
            <person name="Morowitz M.J."/>
            <person name="Banfield J.F."/>
        </authorList>
    </citation>
    <scope>NUCLEOTIDE SEQUENCE [LARGE SCALE GENOMIC DNA]</scope>
    <source>
        <strain evidence="2">S2_003_000_R2_4</strain>
    </source>
</reference>
<protein>
    <submittedName>
        <fullName evidence="2">Uroporphyrinogen-III synthase</fullName>
    </submittedName>
</protein>